<dbReference type="InterPro" id="IPR023393">
    <property type="entry name" value="START-like_dom_sf"/>
</dbReference>
<evidence type="ECO:0008006" key="3">
    <source>
        <dbReference type="Google" id="ProtNLM"/>
    </source>
</evidence>
<proteinExistence type="predicted"/>
<name>A0A6N4UQ88_9MYCO</name>
<dbReference type="Proteomes" id="UP000466906">
    <property type="component" value="Chromosome"/>
</dbReference>
<dbReference type="CDD" id="cd07821">
    <property type="entry name" value="PYR_PYL_RCAR_like"/>
    <property type="match status" value="1"/>
</dbReference>
<evidence type="ECO:0000313" key="2">
    <source>
        <dbReference type="Proteomes" id="UP000466906"/>
    </source>
</evidence>
<organism evidence="1 2">
    <name type="scientific">Mycolicibacterium alvei</name>
    <dbReference type="NCBI Taxonomy" id="67081"/>
    <lineage>
        <taxon>Bacteria</taxon>
        <taxon>Bacillati</taxon>
        <taxon>Actinomycetota</taxon>
        <taxon>Actinomycetes</taxon>
        <taxon>Mycobacteriales</taxon>
        <taxon>Mycobacteriaceae</taxon>
        <taxon>Mycolicibacterium</taxon>
    </lineage>
</organism>
<gene>
    <name evidence="1" type="ORF">MALV_09390</name>
</gene>
<sequence>MASIHIEFDVEADSSRVWQVIGDWAEGPVRMAPGFVTSSEADGDVRVVTFADGFVARERLVSRDEPIHRIAYSLIGDAARPEHDNAVMQVVADGPHRCRFLWSRDVLPDDAAGSLRAAMEQAAPIIKRALENSVSQGVSGLSGGE</sequence>
<dbReference type="EMBL" id="AP022565">
    <property type="protein sequence ID" value="BBX25814.1"/>
    <property type="molecule type" value="Genomic_DNA"/>
</dbReference>
<keyword evidence="2" id="KW-1185">Reference proteome</keyword>
<dbReference type="InterPro" id="IPR019587">
    <property type="entry name" value="Polyketide_cyclase/dehydratase"/>
</dbReference>
<dbReference type="AlphaFoldDB" id="A0A6N4UQ88"/>
<reference evidence="1 2" key="1">
    <citation type="journal article" date="2019" name="Emerg. Microbes Infect.">
        <title>Comprehensive subspecies identification of 175 nontuberculous mycobacteria species based on 7547 genomic profiles.</title>
        <authorList>
            <person name="Matsumoto Y."/>
            <person name="Kinjo T."/>
            <person name="Motooka D."/>
            <person name="Nabeya D."/>
            <person name="Jung N."/>
            <person name="Uechi K."/>
            <person name="Horii T."/>
            <person name="Iida T."/>
            <person name="Fujita J."/>
            <person name="Nakamura S."/>
        </authorList>
    </citation>
    <scope>NUCLEOTIDE SEQUENCE [LARGE SCALE GENOMIC DNA]</scope>
    <source>
        <strain evidence="1 2">JCM 12272</strain>
    </source>
</reference>
<dbReference type="Pfam" id="PF10604">
    <property type="entry name" value="Polyketide_cyc2"/>
    <property type="match status" value="1"/>
</dbReference>
<dbReference type="RefSeq" id="WP_163661503.1">
    <property type="nucleotide sequence ID" value="NZ_AP022565.1"/>
</dbReference>
<dbReference type="SUPFAM" id="SSF55961">
    <property type="entry name" value="Bet v1-like"/>
    <property type="match status" value="1"/>
</dbReference>
<dbReference type="Gene3D" id="3.30.530.20">
    <property type="match status" value="1"/>
</dbReference>
<dbReference type="KEGG" id="malv:MALV_09390"/>
<protein>
    <recommendedName>
        <fullName evidence="3">MxaD family protein</fullName>
    </recommendedName>
</protein>
<evidence type="ECO:0000313" key="1">
    <source>
        <dbReference type="EMBL" id="BBX25814.1"/>
    </source>
</evidence>
<accession>A0A6N4UQ88</accession>